<organism evidence="2 3">
    <name type="scientific">Popillia japonica</name>
    <name type="common">Japanese beetle</name>
    <dbReference type="NCBI Taxonomy" id="7064"/>
    <lineage>
        <taxon>Eukaryota</taxon>
        <taxon>Metazoa</taxon>
        <taxon>Ecdysozoa</taxon>
        <taxon>Arthropoda</taxon>
        <taxon>Hexapoda</taxon>
        <taxon>Insecta</taxon>
        <taxon>Pterygota</taxon>
        <taxon>Neoptera</taxon>
        <taxon>Endopterygota</taxon>
        <taxon>Coleoptera</taxon>
        <taxon>Polyphaga</taxon>
        <taxon>Scarabaeiformia</taxon>
        <taxon>Scarabaeidae</taxon>
        <taxon>Rutelinae</taxon>
        <taxon>Popillia</taxon>
    </lineage>
</organism>
<sequence>MCVYIILAWLLVPVGSTEEMLNTAGYTVQTMEHTPGLLYKDVGYIHLIKLFWRVISYIDLGNYENQFSLIKQNLNEIRQGCEHNHVEITLLCNSHVKTLIQTVQSIEQEKKHVEITLLCNSHVKTLIQTVQSIEQEKKLINSLDAEHFETLISDLSQKQMEGMQILKQQTSITKSTIDTVNSTLTHVERNEKIIEMNINNLGMAYNNTSNAIKTLSILSLLHRQVSFTSELVDQFQIQTINLINVILVAGQGVLHPLLIAPLDIVREVKNISTQIPRNLKFPIDLEHVTFAALQNIIKITVYVQPRNLKFPIDLEHVTFAALQNIIKITVYVQNSEIICIVRLPFIEIEPFKLYKITSIPIRIKDTKLPFKLYKITSIPIRIKDTKFITIEPTSPFLAVNFVRKYFFRLTDDTFRGLTQTDQRSFITDINTPLETTSKEDCDLVLLKPTSELPRFCKRFIEHVNSSSYRQIENSHSWIFVIPGRETVTISCLNQQDQAVILSGTGRLTLNSSCYAISNHVHLSPLDYRESRYFKSCTFITVRL</sequence>
<comment type="caution">
    <text evidence="2">The sequence shown here is derived from an EMBL/GenBank/DDBJ whole genome shotgun (WGS) entry which is preliminary data.</text>
</comment>
<name>A0AAW1K560_POPJA</name>
<evidence type="ECO:0000256" key="1">
    <source>
        <dbReference type="SAM" id="SignalP"/>
    </source>
</evidence>
<reference evidence="2 3" key="1">
    <citation type="journal article" date="2024" name="BMC Genomics">
        <title>De novo assembly and annotation of Popillia japonica's genome with initial clues to its potential as an invasive pest.</title>
        <authorList>
            <person name="Cucini C."/>
            <person name="Boschi S."/>
            <person name="Funari R."/>
            <person name="Cardaioli E."/>
            <person name="Iannotti N."/>
            <person name="Marturano G."/>
            <person name="Paoli F."/>
            <person name="Bruttini M."/>
            <person name="Carapelli A."/>
            <person name="Frati F."/>
            <person name="Nardi F."/>
        </authorList>
    </citation>
    <scope>NUCLEOTIDE SEQUENCE [LARGE SCALE GENOMIC DNA]</scope>
    <source>
        <strain evidence="2">DMR45628</strain>
    </source>
</reference>
<feature type="chain" id="PRO_5043463705" evidence="1">
    <location>
        <begin position="17"/>
        <end position="543"/>
    </location>
</feature>
<keyword evidence="1" id="KW-0732">Signal</keyword>
<protein>
    <submittedName>
        <fullName evidence="2">Baculovirus F protein</fullName>
    </submittedName>
</protein>
<keyword evidence="3" id="KW-1185">Reference proteome</keyword>
<dbReference type="Pfam" id="PF12259">
    <property type="entry name" value="Baculo_F"/>
    <property type="match status" value="2"/>
</dbReference>
<dbReference type="InterPro" id="IPR022048">
    <property type="entry name" value="Envelope_fusion-like"/>
</dbReference>
<dbReference type="EMBL" id="JASPKY010000257">
    <property type="protein sequence ID" value="KAK9712799.1"/>
    <property type="molecule type" value="Genomic_DNA"/>
</dbReference>
<gene>
    <name evidence="2" type="ORF">QE152_g24702</name>
</gene>
<accession>A0AAW1K560</accession>
<feature type="signal peptide" evidence="1">
    <location>
        <begin position="1"/>
        <end position="16"/>
    </location>
</feature>
<evidence type="ECO:0000313" key="3">
    <source>
        <dbReference type="Proteomes" id="UP001458880"/>
    </source>
</evidence>
<dbReference type="Proteomes" id="UP001458880">
    <property type="component" value="Unassembled WGS sequence"/>
</dbReference>
<evidence type="ECO:0000313" key="2">
    <source>
        <dbReference type="EMBL" id="KAK9712799.1"/>
    </source>
</evidence>
<proteinExistence type="predicted"/>
<dbReference type="AlphaFoldDB" id="A0AAW1K560"/>